<dbReference type="AlphaFoldDB" id="A0ABD6A760"/>
<dbReference type="EMBL" id="JBHTBF010000001">
    <property type="protein sequence ID" value="MFC7316058.1"/>
    <property type="molecule type" value="Genomic_DNA"/>
</dbReference>
<keyword evidence="3" id="KW-1185">Reference proteome</keyword>
<feature type="transmembrane region" description="Helical" evidence="1">
    <location>
        <begin position="325"/>
        <end position="347"/>
    </location>
</feature>
<keyword evidence="1" id="KW-0812">Transmembrane</keyword>
<reference evidence="2 3" key="1">
    <citation type="journal article" date="2019" name="Int. J. Syst. Evol. Microbiol.">
        <title>The Global Catalogue of Microorganisms (GCM) 10K type strain sequencing project: providing services to taxonomists for standard genome sequencing and annotation.</title>
        <authorList>
            <consortium name="The Broad Institute Genomics Platform"/>
            <consortium name="The Broad Institute Genome Sequencing Center for Infectious Disease"/>
            <person name="Wu L."/>
            <person name="Ma J."/>
        </authorList>
    </citation>
    <scope>NUCLEOTIDE SEQUENCE [LARGE SCALE GENOMIC DNA]</scope>
    <source>
        <strain evidence="2 3">PSR21</strain>
    </source>
</reference>
<comment type="caution">
    <text evidence="2">The sequence shown here is derived from an EMBL/GenBank/DDBJ whole genome shotgun (WGS) entry which is preliminary data.</text>
</comment>
<protein>
    <submittedName>
        <fullName evidence="2">Uncharacterized protein</fullName>
    </submittedName>
</protein>
<feature type="transmembrane region" description="Helical" evidence="1">
    <location>
        <begin position="380"/>
        <end position="398"/>
    </location>
</feature>
<feature type="transmembrane region" description="Helical" evidence="1">
    <location>
        <begin position="353"/>
        <end position="373"/>
    </location>
</feature>
<gene>
    <name evidence="2" type="ORF">ACFQPE_04510</name>
</gene>
<name>A0ABD6A760_9EURY</name>
<evidence type="ECO:0000313" key="3">
    <source>
        <dbReference type="Proteomes" id="UP001596547"/>
    </source>
</evidence>
<evidence type="ECO:0000313" key="2">
    <source>
        <dbReference type="EMBL" id="MFC7316058.1"/>
    </source>
</evidence>
<keyword evidence="1" id="KW-1133">Transmembrane helix</keyword>
<keyword evidence="1" id="KW-0472">Membrane</keyword>
<feature type="transmembrane region" description="Helical" evidence="1">
    <location>
        <begin position="295"/>
        <end position="316"/>
    </location>
</feature>
<proteinExistence type="predicted"/>
<sequence length="399" mass="42560">MDDATWFAAGLLVLALLSGATALDVGGPPIAGERTDEVVELRDGSDRLWPYTSKRHSFSSRTLAINLVVYADPATTRRLMTHRGDAEWQPTENETEDTDTASIANVEYDDSEDRLVWSDARGARRYTYVESPDGNGAWLEERYQLHDGSYLGARDHVRAYAARDGGWTALQAHSEHWDWFRLRHTVSGIADAQRRVEIDFMRTLSVDRVVRVYAGNGGTADGHGWISTIEVGTTVAALALAGPALARRGLDRLRDDARASAIALGPAVGPAGLYLAVRAVGVALETTFPGTSPKVFAGLLYPVIAVGIPASAALLARPHRPIRAFALVATGLGVAFVLDYAALGVAVLPIRAILHRAAVLVSAGMVAAVGATATADRWHALLVVACWAATLSLPLVGAI</sequence>
<dbReference type="GeneID" id="79315037"/>
<evidence type="ECO:0000256" key="1">
    <source>
        <dbReference type="SAM" id="Phobius"/>
    </source>
</evidence>
<accession>A0ABD6A760</accession>
<organism evidence="2 3">
    <name type="scientific">Halomarina halobia</name>
    <dbReference type="NCBI Taxonomy" id="3033386"/>
    <lineage>
        <taxon>Archaea</taxon>
        <taxon>Methanobacteriati</taxon>
        <taxon>Methanobacteriota</taxon>
        <taxon>Stenosarchaea group</taxon>
        <taxon>Halobacteria</taxon>
        <taxon>Halobacteriales</taxon>
        <taxon>Natronomonadaceae</taxon>
        <taxon>Halomarina</taxon>
    </lineage>
</organism>
<dbReference type="RefSeq" id="WP_276305455.1">
    <property type="nucleotide sequence ID" value="NZ_CP119992.1"/>
</dbReference>
<dbReference type="Proteomes" id="UP001596547">
    <property type="component" value="Unassembled WGS sequence"/>
</dbReference>